<protein>
    <submittedName>
        <fullName evidence="2">Uncharacterized protein</fullName>
    </submittedName>
</protein>
<feature type="compositionally biased region" description="Basic and acidic residues" evidence="1">
    <location>
        <begin position="46"/>
        <end position="65"/>
    </location>
</feature>
<keyword evidence="3" id="KW-1185">Reference proteome</keyword>
<evidence type="ECO:0000256" key="1">
    <source>
        <dbReference type="SAM" id="MobiDB-lite"/>
    </source>
</evidence>
<evidence type="ECO:0000313" key="3">
    <source>
        <dbReference type="Proteomes" id="UP000489600"/>
    </source>
</evidence>
<name>A0A565AY32_9BRAS</name>
<proteinExistence type="predicted"/>
<reference evidence="2" key="1">
    <citation type="submission" date="2019-07" db="EMBL/GenBank/DDBJ databases">
        <authorList>
            <person name="Dittberner H."/>
        </authorList>
    </citation>
    <scope>NUCLEOTIDE SEQUENCE [LARGE SCALE GENOMIC DNA]</scope>
</reference>
<dbReference type="AlphaFoldDB" id="A0A565AY32"/>
<organism evidence="2 3">
    <name type="scientific">Arabis nemorensis</name>
    <dbReference type="NCBI Taxonomy" id="586526"/>
    <lineage>
        <taxon>Eukaryota</taxon>
        <taxon>Viridiplantae</taxon>
        <taxon>Streptophyta</taxon>
        <taxon>Embryophyta</taxon>
        <taxon>Tracheophyta</taxon>
        <taxon>Spermatophyta</taxon>
        <taxon>Magnoliopsida</taxon>
        <taxon>eudicotyledons</taxon>
        <taxon>Gunneridae</taxon>
        <taxon>Pentapetalae</taxon>
        <taxon>rosids</taxon>
        <taxon>malvids</taxon>
        <taxon>Brassicales</taxon>
        <taxon>Brassicaceae</taxon>
        <taxon>Arabideae</taxon>
        <taxon>Arabis</taxon>
    </lineage>
</organism>
<dbReference type="OrthoDB" id="1044253at2759"/>
<accession>A0A565AY32</accession>
<sequence length="213" mass="24054">MAIDEKQETTHESQIGLTKQRSSQTKDVLTSTSTIIIIDDDDEETLDSKNKKTDKEETLEPKEETLDSPTFNSLVSLPSNDVITTVDKEETLEPKTKKKPRLGSWWDYVGSFNELSIVVKGLPNNDDVSRVDSCSSSTTLHKKEKNGSSEEEILGSGYRHVTLEELGVTVEDLKSMPWELFDPIWEIRSETMDPWLGGYIKDIISPDHYNSQA</sequence>
<dbReference type="Proteomes" id="UP000489600">
    <property type="component" value="Unassembled WGS sequence"/>
</dbReference>
<feature type="compositionally biased region" description="Basic and acidic residues" evidence="1">
    <location>
        <begin position="1"/>
        <end position="11"/>
    </location>
</feature>
<feature type="region of interest" description="Disordered" evidence="1">
    <location>
        <begin position="1"/>
        <end position="74"/>
    </location>
</feature>
<evidence type="ECO:0000313" key="2">
    <source>
        <dbReference type="EMBL" id="VVA93754.1"/>
    </source>
</evidence>
<feature type="compositionally biased region" description="Polar residues" evidence="1">
    <location>
        <begin position="12"/>
        <end position="29"/>
    </location>
</feature>
<gene>
    <name evidence="2" type="ORF">ANE_LOCUS4199</name>
</gene>
<dbReference type="EMBL" id="CABITT030000002">
    <property type="protein sequence ID" value="VVA93754.1"/>
    <property type="molecule type" value="Genomic_DNA"/>
</dbReference>
<comment type="caution">
    <text evidence="2">The sequence shown here is derived from an EMBL/GenBank/DDBJ whole genome shotgun (WGS) entry which is preliminary data.</text>
</comment>